<dbReference type="GO" id="GO:0016020">
    <property type="term" value="C:membrane"/>
    <property type="evidence" value="ECO:0007669"/>
    <property type="project" value="UniProtKB-SubCell"/>
</dbReference>
<reference evidence="9 10" key="1">
    <citation type="journal article" date="2018" name="IMA Fungus">
        <title>IMA Genome-F 9: Draft genome sequence of Annulohypoxylon stygium, Aspergillus mulundensis, Berkeleyomyces basicola (syn. Thielaviopsis basicola), Ceratocystis smalleyi, two Cercospora beticola strains, Coleophoma cylindrospora, Fusarium fracticaudum, Phialophora cf. hyalina, and Morchella septimelata.</title>
        <authorList>
            <person name="Wingfield B.D."/>
            <person name="Bills G.F."/>
            <person name="Dong Y."/>
            <person name="Huang W."/>
            <person name="Nel W.J."/>
            <person name="Swalarsk-Parry B.S."/>
            <person name="Vaghefi N."/>
            <person name="Wilken P.M."/>
            <person name="An Z."/>
            <person name="de Beer Z.W."/>
            <person name="De Vos L."/>
            <person name="Chen L."/>
            <person name="Duong T.A."/>
            <person name="Gao Y."/>
            <person name="Hammerbacher A."/>
            <person name="Kikkert J.R."/>
            <person name="Li Y."/>
            <person name="Li H."/>
            <person name="Li K."/>
            <person name="Li Q."/>
            <person name="Liu X."/>
            <person name="Ma X."/>
            <person name="Naidoo K."/>
            <person name="Pethybridge S.J."/>
            <person name="Sun J."/>
            <person name="Steenkamp E.T."/>
            <person name="van der Nest M.A."/>
            <person name="van Wyk S."/>
            <person name="Wingfield M.J."/>
            <person name="Xiong C."/>
            <person name="Yue Q."/>
            <person name="Zhang X."/>
        </authorList>
    </citation>
    <scope>NUCLEOTIDE SEQUENCE [LARGE SCALE GENOMIC DNA]</scope>
    <source>
        <strain evidence="9 10">DSM 5745</strain>
    </source>
</reference>
<feature type="compositionally biased region" description="Polar residues" evidence="6">
    <location>
        <begin position="418"/>
        <end position="429"/>
    </location>
</feature>
<evidence type="ECO:0000256" key="2">
    <source>
        <dbReference type="ARBA" id="ARBA00022692"/>
    </source>
</evidence>
<dbReference type="RefSeq" id="XP_026599557.1">
    <property type="nucleotide sequence ID" value="XM_026751825.1"/>
</dbReference>
<organism evidence="9 10">
    <name type="scientific">Aspergillus mulundensis</name>
    <dbReference type="NCBI Taxonomy" id="1810919"/>
    <lineage>
        <taxon>Eukaryota</taxon>
        <taxon>Fungi</taxon>
        <taxon>Dikarya</taxon>
        <taxon>Ascomycota</taxon>
        <taxon>Pezizomycotina</taxon>
        <taxon>Eurotiomycetes</taxon>
        <taxon>Eurotiomycetidae</taxon>
        <taxon>Eurotiales</taxon>
        <taxon>Aspergillaceae</taxon>
        <taxon>Aspergillus</taxon>
        <taxon>Aspergillus subgen. Nidulantes</taxon>
    </lineage>
</organism>
<feature type="region of interest" description="Disordered" evidence="6">
    <location>
        <begin position="291"/>
        <end position="332"/>
    </location>
</feature>
<evidence type="ECO:0000313" key="10">
    <source>
        <dbReference type="Proteomes" id="UP000256690"/>
    </source>
</evidence>
<keyword evidence="3 7" id="KW-1133">Transmembrane helix</keyword>
<feature type="compositionally biased region" description="Polar residues" evidence="6">
    <location>
        <begin position="291"/>
        <end position="300"/>
    </location>
</feature>
<dbReference type="PANTHER" id="PTHR33048:SF113">
    <property type="entry name" value="INTEGRAL MEMBRANE PROTEIN-RELATED"/>
    <property type="match status" value="1"/>
</dbReference>
<evidence type="ECO:0000256" key="4">
    <source>
        <dbReference type="ARBA" id="ARBA00023136"/>
    </source>
</evidence>
<keyword evidence="2 7" id="KW-0812">Transmembrane</keyword>
<dbReference type="AlphaFoldDB" id="A0A3D8QRU5"/>
<gene>
    <name evidence="9" type="ORF">DSM5745_09809</name>
</gene>
<comment type="subcellular location">
    <subcellularLocation>
        <location evidence="1">Membrane</location>
        <topology evidence="1">Multi-pass membrane protein</topology>
    </subcellularLocation>
</comment>
<evidence type="ECO:0000256" key="5">
    <source>
        <dbReference type="ARBA" id="ARBA00038359"/>
    </source>
</evidence>
<evidence type="ECO:0000256" key="3">
    <source>
        <dbReference type="ARBA" id="ARBA00022989"/>
    </source>
</evidence>
<dbReference type="OrthoDB" id="3897607at2759"/>
<keyword evidence="10" id="KW-1185">Reference proteome</keyword>
<name>A0A3D8QRU5_9EURO</name>
<dbReference type="EMBL" id="PVWQ01000014">
    <property type="protein sequence ID" value="RDW64398.1"/>
    <property type="molecule type" value="Genomic_DNA"/>
</dbReference>
<comment type="similarity">
    <text evidence="5">Belongs to the SAT4 family.</text>
</comment>
<evidence type="ECO:0000256" key="6">
    <source>
        <dbReference type="SAM" id="MobiDB-lite"/>
    </source>
</evidence>
<feature type="transmembrane region" description="Helical" evidence="7">
    <location>
        <begin position="136"/>
        <end position="157"/>
    </location>
</feature>
<feature type="transmembrane region" description="Helical" evidence="7">
    <location>
        <begin position="222"/>
        <end position="240"/>
    </location>
</feature>
<dbReference type="PANTHER" id="PTHR33048">
    <property type="entry name" value="PTH11-LIKE INTEGRAL MEMBRANE PROTEIN (AFU_ORTHOLOGUE AFUA_5G11245)"/>
    <property type="match status" value="1"/>
</dbReference>
<feature type="region of interest" description="Disordered" evidence="6">
    <location>
        <begin position="346"/>
        <end position="435"/>
    </location>
</feature>
<accession>A0A3D8QRU5</accession>
<keyword evidence="4 7" id="KW-0472">Membrane</keyword>
<feature type="transmembrane region" description="Helical" evidence="7">
    <location>
        <begin position="58"/>
        <end position="81"/>
    </location>
</feature>
<evidence type="ECO:0000256" key="7">
    <source>
        <dbReference type="SAM" id="Phobius"/>
    </source>
</evidence>
<evidence type="ECO:0000256" key="1">
    <source>
        <dbReference type="ARBA" id="ARBA00004141"/>
    </source>
</evidence>
<dbReference type="Proteomes" id="UP000256690">
    <property type="component" value="Unassembled WGS sequence"/>
</dbReference>
<feature type="transmembrane region" description="Helical" evidence="7">
    <location>
        <begin position="101"/>
        <end position="124"/>
    </location>
</feature>
<dbReference type="GeneID" id="38120179"/>
<evidence type="ECO:0000313" key="9">
    <source>
        <dbReference type="EMBL" id="RDW64398.1"/>
    </source>
</evidence>
<evidence type="ECO:0000259" key="8">
    <source>
        <dbReference type="Pfam" id="PF20684"/>
    </source>
</evidence>
<feature type="compositionally biased region" description="Low complexity" evidence="6">
    <location>
        <begin position="305"/>
        <end position="314"/>
    </location>
</feature>
<comment type="caution">
    <text evidence="9">The sequence shown here is derived from an EMBL/GenBank/DDBJ whole genome shotgun (WGS) entry which is preliminary data.</text>
</comment>
<protein>
    <recommendedName>
        <fullName evidence="8">Rhodopsin domain-containing protein</fullName>
    </recommendedName>
</protein>
<dbReference type="InterPro" id="IPR052337">
    <property type="entry name" value="SAT4-like"/>
</dbReference>
<dbReference type="InterPro" id="IPR049326">
    <property type="entry name" value="Rhodopsin_dom_fungi"/>
</dbReference>
<dbReference type="Pfam" id="PF20684">
    <property type="entry name" value="Fung_rhodopsin"/>
    <property type="match status" value="1"/>
</dbReference>
<feature type="domain" description="Rhodopsin" evidence="8">
    <location>
        <begin position="42"/>
        <end position="285"/>
    </location>
</feature>
<feature type="compositionally biased region" description="Gly residues" evidence="6">
    <location>
        <begin position="380"/>
        <end position="389"/>
    </location>
</feature>
<feature type="transmembrane region" description="Helical" evidence="7">
    <location>
        <begin position="24"/>
        <end position="46"/>
    </location>
</feature>
<feature type="transmembrane region" description="Helical" evidence="7">
    <location>
        <begin position="190"/>
        <end position="210"/>
    </location>
</feature>
<proteinExistence type="inferred from homology"/>
<sequence>MSLDFSRLDLTNGDAPDGHIRKTAVQTVAAVFLPIASIAVILRCYVRGWLIKGFGWDDWAMVVAMCFYAMFCACMIGGTLYGTGHRFAVIEPQDRVTAMRFWWLCEIAYCFSSVGCKISVCIFLMRITIKRIHIWILYSVMAMTVITGFVFMLIMLLQCTPVEYFWTRTALDPTTKGHCINHDIVIAMTYVYSVFAGTCDFTVGILPIFLVSSLQMRRKTKVAVVGILSMACIACSAVIVRIPFVQTFSNPDFLYATFEIAIWSNVEAGLGITAGSLATLRPLLRHWMGSSNDPSYTRGTPSPFPGRSGSRLPGLSGGTGRDRAFPLGSLDDSNRLRPDKLALTVTTVQTQHDPEDRWPVLSSGNSSEERLTSENQRNAQGGGGGGRSGSGTPPRASSERNGGHGHGHGLGGIHQVIEVTQTSTDLRSTSVKEHV</sequence>